<organism evidence="1 2">
    <name type="scientific">Halotia branconii CENA392</name>
    <dbReference type="NCBI Taxonomy" id="1539056"/>
    <lineage>
        <taxon>Bacteria</taxon>
        <taxon>Bacillati</taxon>
        <taxon>Cyanobacteriota</taxon>
        <taxon>Cyanophyceae</taxon>
        <taxon>Nostocales</taxon>
        <taxon>Nodulariaceae</taxon>
        <taxon>Halotia</taxon>
    </lineage>
</organism>
<evidence type="ECO:0000313" key="1">
    <source>
        <dbReference type="EMBL" id="WGV28560.1"/>
    </source>
</evidence>
<sequence length="754" mass="87229">MTESNKKINQFDLDLNDIFLPRFIFIDLPDAIPGGILPNGGKEIIFDGQTITPLLPLNPILLDYFTAEELVKLVQFQLINDSEESKVRVVFDLLASDLQYVTLPHNSCFIKDYEIKEENALREVPVLEVWPNFRVEGWKEYYFFYCDSEFGEETFQVSLPDIQEVHVFQYGLGSYQIVRLEEFPSHIICQDSARNTIGLILLKTPEKIQATWTWKIGVNFGQSFTNVYVNRNNIVEPLPLQQLHLKVTDSDACNRLPVLFEYFIPESFIPSEKPLPLENILTTRGKRDVSLENSRPVLDARFYFPDKGKFKLEEDWIETNVNLGNFTLAKLFLQHLSLHITAMAAKRGVGEIQWCLSYPSKISLFDKRKYLKIWQDLIQDLQRKTGIKHICPTISDSSNFRSESLAFGQYFADREDHNLICSTCICIGDLNSNISDISVWENNQIIHQCSLKFSEQDLFSNFLKLNPQFLEQTLEVKQTDWRGLEQENFYAKLNVFMRWESEKWLKNKRAFVEEEADFQGLIRLIAIGTAGLYYYIGILLKALQIRGKLQRKEITPVYVGGRGSRLLHWLAIEGQFNRNSKLNLLLSRMLSKGSGFPDTEEITRLSKRPKDEIACGLVEDTSRLQELMEKDKKILIAGENCQVNGSKISWDSLFKLEKNIEYFQIDNLEHLKMFYKEFNLALGELEIDGLTPLPGYQPVQGAEANQRLWQNIHKELTGLMPNANKDFSNIMMEPPFILGLKALLRVLTKEWVET</sequence>
<name>A0AAJ6PC58_9CYAN</name>
<dbReference type="EMBL" id="CP124543">
    <property type="protein sequence ID" value="WGV28560.1"/>
    <property type="molecule type" value="Genomic_DNA"/>
</dbReference>
<evidence type="ECO:0000313" key="2">
    <source>
        <dbReference type="Proteomes" id="UP001223520"/>
    </source>
</evidence>
<accession>A0AAJ6PC58</accession>
<keyword evidence="2" id="KW-1185">Reference proteome</keyword>
<reference evidence="1 2" key="1">
    <citation type="journal article" date="2023" name="Limnol Oceanogr Lett">
        <title>Environmental adaptations by the intertidal Antarctic cyanobacterium Halotia branconii CENA392 as revealed using long-read genome sequencing.</title>
        <authorList>
            <person name="Dextro R.B."/>
            <person name="Delbaje E."/>
            <person name="Freitas P.N.N."/>
            <person name="Geraldes V."/>
            <person name="Pinto E."/>
            <person name="Long P.F."/>
            <person name="Fiore M.F."/>
        </authorList>
    </citation>
    <scope>NUCLEOTIDE SEQUENCE [LARGE SCALE GENOMIC DNA]</scope>
    <source>
        <strain evidence="1 2">CENA392</strain>
    </source>
</reference>
<protein>
    <submittedName>
        <fullName evidence="1">Uncharacterized protein</fullName>
    </submittedName>
</protein>
<gene>
    <name evidence="1" type="ORF">QI031_14335</name>
</gene>
<proteinExistence type="predicted"/>
<dbReference type="Proteomes" id="UP001223520">
    <property type="component" value="Chromosome"/>
</dbReference>
<dbReference type="AlphaFoldDB" id="A0AAJ6PC58"/>
<dbReference type="RefSeq" id="WP_281485785.1">
    <property type="nucleotide sequence ID" value="NZ_CP124543.1"/>
</dbReference>
<dbReference type="KEGG" id="hbq:QI031_14335"/>